<dbReference type="Pfam" id="PF08668">
    <property type="entry name" value="HDOD"/>
    <property type="match status" value="1"/>
</dbReference>
<dbReference type="SUPFAM" id="SSF56112">
    <property type="entry name" value="Protein kinase-like (PK-like)"/>
    <property type="match status" value="1"/>
</dbReference>
<evidence type="ECO:0000256" key="3">
    <source>
        <dbReference type="ARBA" id="ARBA00022777"/>
    </source>
</evidence>
<dbReference type="Gene3D" id="3.30.200.20">
    <property type="entry name" value="Phosphorylase Kinase, domain 1"/>
    <property type="match status" value="1"/>
</dbReference>
<evidence type="ECO:0000256" key="2">
    <source>
        <dbReference type="ARBA" id="ARBA00022741"/>
    </source>
</evidence>
<dbReference type="SUPFAM" id="SSF55781">
    <property type="entry name" value="GAF domain-like"/>
    <property type="match status" value="1"/>
</dbReference>
<dbReference type="RefSeq" id="WP_194115876.1">
    <property type="nucleotide sequence ID" value="NZ_JADFUA010000004.1"/>
</dbReference>
<dbReference type="AlphaFoldDB" id="A0A8J7FMN9"/>
<dbReference type="Gene3D" id="1.10.3210.10">
    <property type="entry name" value="Hypothetical protein af1432"/>
    <property type="match status" value="1"/>
</dbReference>
<dbReference type="PROSITE" id="PS50011">
    <property type="entry name" value="PROTEIN_KINASE_DOM"/>
    <property type="match status" value="1"/>
</dbReference>
<reference evidence="7 8" key="1">
    <citation type="submission" date="2020-10" db="EMBL/GenBank/DDBJ databases">
        <title>The genome sequence of Chitinilyticum litopenaei 4Y14.</title>
        <authorList>
            <person name="Liu Y."/>
        </authorList>
    </citation>
    <scope>NUCLEOTIDE SEQUENCE [LARGE SCALE GENOMIC DNA]</scope>
    <source>
        <strain evidence="7 8">4Y14</strain>
    </source>
</reference>
<evidence type="ECO:0000313" key="7">
    <source>
        <dbReference type="EMBL" id="MBE9609346.1"/>
    </source>
</evidence>
<dbReference type="SMART" id="SM00220">
    <property type="entry name" value="S_TKc"/>
    <property type="match status" value="1"/>
</dbReference>
<dbReference type="EMBL" id="JADFUA010000004">
    <property type="protein sequence ID" value="MBE9609346.1"/>
    <property type="molecule type" value="Genomic_DNA"/>
</dbReference>
<dbReference type="Proteomes" id="UP000604481">
    <property type="component" value="Unassembled WGS sequence"/>
</dbReference>
<evidence type="ECO:0000259" key="5">
    <source>
        <dbReference type="PROSITE" id="PS50011"/>
    </source>
</evidence>
<proteinExistence type="predicted"/>
<sequence>MQKSLAGGRFTVEKKLGQGAQGLVYLATDEQLRRRVAIKVLHSQGESALAEARVVSKLQHPNIVTLHDVFAETGHPCLVFEYVEGQTLADVLRASGHLPAIEAVRLLLPILDGLALAHAQGMVHRDIKPQNIILDQRKSPRLMDFGVATPRKTGSAGISGTVGYIAPEILQNLPVDAQADVFAAGMTLYQLLTGRLAAEGDSPFVILQRTLSSPFVPPSTLQAGIDERLDQIVMTALCKSADERYVDAAAFRDALAAWLERPEAAAGAAAEDAAARHSTLEFLLRRMRHTADFPALSQTISAINKIDEADTERLQSLSEVILKDFSLTNKLLRIVNSATYGQFGGTISTVSRAIVILGFDNIRNLAVTLLLFEHMHNRNQAVKLREAVLHAFFGGLLARMLGQKAGWREAEGVMICGMFQHLGRLLTLYYFPEESNEIERCSQQQGISDILAAERVLGISYRELALGVVQSWNFPERMVHSMRPLPDNTIREPQNTGERLRVFANLAYELLPCLDLTDKDLPVFMARLVQRFAPAVSLHANDYEKVMQETAKQYLDYMSLLGVDTTGSAYAKRLAKLAGVPLAQLLATRDAEGDTLTSIRLETPPVEEVVSPQQITSLLAAGVQDITNTLVGEFKLNDLLRMILETMFRSVGFERVLFCTRDAKTNRMLARFGFGPDIQRIVPVFGFDLGGVNDVFQLVVARNADVLIEDIDAESIRNRIPQWYRSSIHARTFIVLPLVIDKKPVGLFYGDRSDAHALQIPHDQLNLLKTMRNQAILAVRQKQTGG</sequence>
<keyword evidence="3" id="KW-0418">Kinase</keyword>
<dbReference type="PANTHER" id="PTHR43289:SF34">
    <property type="entry name" value="SERINE_THREONINE-PROTEIN KINASE YBDM-RELATED"/>
    <property type="match status" value="1"/>
</dbReference>
<evidence type="ECO:0000259" key="6">
    <source>
        <dbReference type="PROSITE" id="PS51833"/>
    </source>
</evidence>
<keyword evidence="1" id="KW-0808">Transferase</keyword>
<accession>A0A8J7FMN9</accession>
<evidence type="ECO:0000256" key="1">
    <source>
        <dbReference type="ARBA" id="ARBA00022679"/>
    </source>
</evidence>
<dbReference type="SUPFAM" id="SSF109604">
    <property type="entry name" value="HD-domain/PDEase-like"/>
    <property type="match status" value="1"/>
</dbReference>
<keyword evidence="4" id="KW-0067">ATP-binding</keyword>
<comment type="caution">
    <text evidence="7">The sequence shown here is derived from an EMBL/GenBank/DDBJ whole genome shotgun (WGS) entry which is preliminary data.</text>
</comment>
<dbReference type="Pfam" id="PF00069">
    <property type="entry name" value="Pkinase"/>
    <property type="match status" value="1"/>
</dbReference>
<evidence type="ECO:0000313" key="8">
    <source>
        <dbReference type="Proteomes" id="UP000604481"/>
    </source>
</evidence>
<feature type="domain" description="HDOD" evidence="6">
    <location>
        <begin position="293"/>
        <end position="488"/>
    </location>
</feature>
<dbReference type="PROSITE" id="PS00108">
    <property type="entry name" value="PROTEIN_KINASE_ST"/>
    <property type="match status" value="1"/>
</dbReference>
<keyword evidence="8" id="KW-1185">Reference proteome</keyword>
<feature type="domain" description="Protein kinase" evidence="5">
    <location>
        <begin position="10"/>
        <end position="259"/>
    </location>
</feature>
<organism evidence="7 8">
    <name type="scientific">Chitinilyticum piscinae</name>
    <dbReference type="NCBI Taxonomy" id="2866724"/>
    <lineage>
        <taxon>Bacteria</taxon>
        <taxon>Pseudomonadati</taxon>
        <taxon>Pseudomonadota</taxon>
        <taxon>Betaproteobacteria</taxon>
        <taxon>Neisseriales</taxon>
        <taxon>Chitinibacteraceae</taxon>
        <taxon>Chitinilyticum</taxon>
    </lineage>
</organism>
<dbReference type="Gene3D" id="1.10.510.10">
    <property type="entry name" value="Transferase(Phosphotransferase) domain 1"/>
    <property type="match status" value="1"/>
</dbReference>
<protein>
    <submittedName>
        <fullName evidence="7">HDOD domain-containing protein</fullName>
    </submittedName>
</protein>
<dbReference type="GO" id="GO:0004674">
    <property type="term" value="F:protein serine/threonine kinase activity"/>
    <property type="evidence" value="ECO:0007669"/>
    <property type="project" value="TreeGrafter"/>
</dbReference>
<dbReference type="CDD" id="cd14014">
    <property type="entry name" value="STKc_PknB_like"/>
    <property type="match status" value="1"/>
</dbReference>
<dbReference type="Gene3D" id="3.30.450.40">
    <property type="match status" value="1"/>
</dbReference>
<dbReference type="InterPro" id="IPR013976">
    <property type="entry name" value="HDOD"/>
</dbReference>
<gene>
    <name evidence="7" type="ORF">INR99_08285</name>
</gene>
<dbReference type="InterPro" id="IPR029016">
    <property type="entry name" value="GAF-like_dom_sf"/>
</dbReference>
<dbReference type="InterPro" id="IPR000719">
    <property type="entry name" value="Prot_kinase_dom"/>
</dbReference>
<keyword evidence="2" id="KW-0547">Nucleotide-binding</keyword>
<dbReference type="InterPro" id="IPR008271">
    <property type="entry name" value="Ser/Thr_kinase_AS"/>
</dbReference>
<name>A0A8J7FMN9_9NEIS</name>
<evidence type="ECO:0000256" key="4">
    <source>
        <dbReference type="ARBA" id="ARBA00022840"/>
    </source>
</evidence>
<dbReference type="InterPro" id="IPR011009">
    <property type="entry name" value="Kinase-like_dom_sf"/>
</dbReference>
<dbReference type="PROSITE" id="PS51833">
    <property type="entry name" value="HDOD"/>
    <property type="match status" value="1"/>
</dbReference>
<dbReference type="PANTHER" id="PTHR43289">
    <property type="entry name" value="MITOGEN-ACTIVATED PROTEIN KINASE KINASE KINASE 20-RELATED"/>
    <property type="match status" value="1"/>
</dbReference>
<dbReference type="GO" id="GO:0005524">
    <property type="term" value="F:ATP binding"/>
    <property type="evidence" value="ECO:0007669"/>
    <property type="project" value="UniProtKB-KW"/>
</dbReference>